<keyword evidence="8" id="KW-0675">Receptor</keyword>
<dbReference type="Gene3D" id="2.60.40.10">
    <property type="entry name" value="Immunoglobulins"/>
    <property type="match status" value="2"/>
</dbReference>
<evidence type="ECO:0000256" key="1">
    <source>
        <dbReference type="ARBA" id="ARBA00004251"/>
    </source>
</evidence>
<dbReference type="Proteomes" id="UP001178508">
    <property type="component" value="Chromosome 23"/>
</dbReference>
<dbReference type="AlphaFoldDB" id="A0AAV1HID4"/>
<sequence length="510" mass="55330">MLSTLFLVSTLLLSHSLGALDSDAAKTVVASVGGAVILPCHISVSDDLPTVEWLKEGLVPNTVFLYRQGCEIHVEKNQAFWYRSSLIMSELKNGNISLRISPVRLSDEGRYKCMTIRKTDPQTSATVDLIVGAASEPKLSVIPAGGDGLTLQCEASCWYPRPVITFLNDQGDDIGGDNPKHEPSEDPQHENCFNTWRRVTLQTPVGRVICRAHEPSMNQTRTTEIYIPVRSKVLDIIITAFVIAFVIGLGLCTFYLCKRVYRNHTAERPKWMIFGQCLGGQSTTIGNTDGLHHRGNLADATGGNSAEHQISIEDLRQTVGAKDIIQKQTPELNELKSKQTPDVSKSCSSESTTSSSTDGSVPGISTQGTQSSSLAHLDKDEIIQKRTPELNELRSKQTPDVSKSCSGGSTTLQSTDGSVPGVSIQGTQSSSLAHLDKGGNGLPSPHPASPTDEKPVGRSMSMSGSYPPPKRVSLQRRYSSATMAKKRFSLSKLSEDEVEELLPEKPDQVN</sequence>
<evidence type="ECO:0000256" key="13">
    <source>
        <dbReference type="SAM" id="SignalP"/>
    </source>
</evidence>
<dbReference type="InterPro" id="IPR051713">
    <property type="entry name" value="T-cell_Activation_Regulation"/>
</dbReference>
<keyword evidence="5 12" id="KW-1133">Transmembrane helix</keyword>
<evidence type="ECO:0000256" key="8">
    <source>
        <dbReference type="ARBA" id="ARBA00023170"/>
    </source>
</evidence>
<keyword evidence="7" id="KW-1015">Disulfide bond</keyword>
<evidence type="ECO:0000256" key="5">
    <source>
        <dbReference type="ARBA" id="ARBA00022989"/>
    </source>
</evidence>
<dbReference type="InterPro" id="IPR007110">
    <property type="entry name" value="Ig-like_dom"/>
</dbReference>
<dbReference type="EMBL" id="OY660886">
    <property type="protein sequence ID" value="CAJ1085820.1"/>
    <property type="molecule type" value="Genomic_DNA"/>
</dbReference>
<name>A0AAV1HID4_XYRNO</name>
<feature type="chain" id="PRO_5043673527" evidence="13">
    <location>
        <begin position="20"/>
        <end position="510"/>
    </location>
</feature>
<dbReference type="PROSITE" id="PS50835">
    <property type="entry name" value="IG_LIKE"/>
    <property type="match status" value="1"/>
</dbReference>
<evidence type="ECO:0000313" key="16">
    <source>
        <dbReference type="Proteomes" id="UP001178508"/>
    </source>
</evidence>
<evidence type="ECO:0000256" key="11">
    <source>
        <dbReference type="SAM" id="MobiDB-lite"/>
    </source>
</evidence>
<keyword evidence="3 12" id="KW-0812">Transmembrane</keyword>
<dbReference type="SMART" id="SM00409">
    <property type="entry name" value="IG"/>
    <property type="match status" value="1"/>
</dbReference>
<dbReference type="GO" id="GO:0007166">
    <property type="term" value="P:cell surface receptor signaling pathway"/>
    <property type="evidence" value="ECO:0007669"/>
    <property type="project" value="TreeGrafter"/>
</dbReference>
<gene>
    <name evidence="15" type="ORF">XNOV1_A028907</name>
</gene>
<evidence type="ECO:0000256" key="10">
    <source>
        <dbReference type="ARBA" id="ARBA00023319"/>
    </source>
</evidence>
<feature type="compositionally biased region" description="Low complexity" evidence="11">
    <location>
        <begin position="344"/>
        <end position="360"/>
    </location>
</feature>
<dbReference type="GO" id="GO:0042102">
    <property type="term" value="P:positive regulation of T cell proliferation"/>
    <property type="evidence" value="ECO:0007669"/>
    <property type="project" value="TreeGrafter"/>
</dbReference>
<dbReference type="GO" id="GO:0031295">
    <property type="term" value="P:T cell costimulation"/>
    <property type="evidence" value="ECO:0007669"/>
    <property type="project" value="TreeGrafter"/>
</dbReference>
<dbReference type="InterPro" id="IPR013106">
    <property type="entry name" value="Ig_V-set"/>
</dbReference>
<reference evidence="15" key="1">
    <citation type="submission" date="2023-08" db="EMBL/GenBank/DDBJ databases">
        <authorList>
            <person name="Alioto T."/>
            <person name="Alioto T."/>
            <person name="Gomez Garrido J."/>
        </authorList>
    </citation>
    <scope>NUCLEOTIDE SEQUENCE</scope>
</reference>
<keyword evidence="16" id="KW-1185">Reference proteome</keyword>
<feature type="region of interest" description="Disordered" evidence="11">
    <location>
        <begin position="170"/>
        <end position="189"/>
    </location>
</feature>
<keyword evidence="4 13" id="KW-0732">Signal</keyword>
<proteinExistence type="predicted"/>
<feature type="transmembrane region" description="Helical" evidence="12">
    <location>
        <begin position="236"/>
        <end position="257"/>
    </location>
</feature>
<dbReference type="GO" id="GO:0042130">
    <property type="term" value="P:negative regulation of T cell proliferation"/>
    <property type="evidence" value="ECO:0007669"/>
    <property type="project" value="TreeGrafter"/>
</dbReference>
<keyword evidence="2" id="KW-1003">Cell membrane</keyword>
<keyword evidence="10" id="KW-0393">Immunoglobulin domain</keyword>
<dbReference type="InterPro" id="IPR003599">
    <property type="entry name" value="Ig_sub"/>
</dbReference>
<evidence type="ECO:0000259" key="14">
    <source>
        <dbReference type="PROSITE" id="PS50835"/>
    </source>
</evidence>
<organism evidence="15 16">
    <name type="scientific">Xyrichtys novacula</name>
    <name type="common">Pearly razorfish</name>
    <name type="synonym">Hemipteronotus novacula</name>
    <dbReference type="NCBI Taxonomy" id="13765"/>
    <lineage>
        <taxon>Eukaryota</taxon>
        <taxon>Metazoa</taxon>
        <taxon>Chordata</taxon>
        <taxon>Craniata</taxon>
        <taxon>Vertebrata</taxon>
        <taxon>Euteleostomi</taxon>
        <taxon>Actinopterygii</taxon>
        <taxon>Neopterygii</taxon>
        <taxon>Teleostei</taxon>
        <taxon>Neoteleostei</taxon>
        <taxon>Acanthomorphata</taxon>
        <taxon>Eupercaria</taxon>
        <taxon>Labriformes</taxon>
        <taxon>Labridae</taxon>
        <taxon>Xyrichtys</taxon>
    </lineage>
</organism>
<evidence type="ECO:0000313" key="15">
    <source>
        <dbReference type="EMBL" id="CAJ1085820.1"/>
    </source>
</evidence>
<dbReference type="Pfam" id="PF07686">
    <property type="entry name" value="V-set"/>
    <property type="match status" value="1"/>
</dbReference>
<evidence type="ECO:0000256" key="6">
    <source>
        <dbReference type="ARBA" id="ARBA00023136"/>
    </source>
</evidence>
<protein>
    <submittedName>
        <fullName evidence="15">Butyrophilin subfamily 3 member A2-like isoform X1</fullName>
    </submittedName>
</protein>
<dbReference type="InterPro" id="IPR036179">
    <property type="entry name" value="Ig-like_dom_sf"/>
</dbReference>
<feature type="signal peptide" evidence="13">
    <location>
        <begin position="1"/>
        <end position="19"/>
    </location>
</feature>
<feature type="region of interest" description="Disordered" evidence="11">
    <location>
        <begin position="328"/>
        <end position="510"/>
    </location>
</feature>
<dbReference type="InterPro" id="IPR013783">
    <property type="entry name" value="Ig-like_fold"/>
</dbReference>
<dbReference type="GO" id="GO:0009897">
    <property type="term" value="C:external side of plasma membrane"/>
    <property type="evidence" value="ECO:0007669"/>
    <property type="project" value="TreeGrafter"/>
</dbReference>
<feature type="domain" description="Ig-like" evidence="14">
    <location>
        <begin position="33"/>
        <end position="128"/>
    </location>
</feature>
<dbReference type="PANTHER" id="PTHR25466:SF9">
    <property type="entry name" value="FIBRONECTIN TYPE-III DOMAIN-CONTAINING PROTEIN"/>
    <property type="match status" value="1"/>
</dbReference>
<evidence type="ECO:0000256" key="2">
    <source>
        <dbReference type="ARBA" id="ARBA00022475"/>
    </source>
</evidence>
<keyword evidence="9" id="KW-0325">Glycoprotein</keyword>
<evidence type="ECO:0000256" key="7">
    <source>
        <dbReference type="ARBA" id="ARBA00023157"/>
    </source>
</evidence>
<feature type="compositionally biased region" description="Polar residues" evidence="11">
    <location>
        <begin position="398"/>
        <end position="417"/>
    </location>
</feature>
<evidence type="ECO:0000256" key="9">
    <source>
        <dbReference type="ARBA" id="ARBA00023180"/>
    </source>
</evidence>
<accession>A0AAV1HID4</accession>
<feature type="compositionally biased region" description="Basic and acidic residues" evidence="11">
    <location>
        <begin position="178"/>
        <end position="189"/>
    </location>
</feature>
<keyword evidence="6 12" id="KW-0472">Membrane</keyword>
<dbReference type="GO" id="GO:0006955">
    <property type="term" value="P:immune response"/>
    <property type="evidence" value="ECO:0007669"/>
    <property type="project" value="TreeGrafter"/>
</dbReference>
<feature type="compositionally biased region" description="Polar residues" evidence="11">
    <location>
        <begin position="363"/>
        <end position="374"/>
    </location>
</feature>
<dbReference type="PANTHER" id="PTHR25466">
    <property type="entry name" value="T-LYMPHOCYTE ACTIVATION ANTIGEN"/>
    <property type="match status" value="1"/>
</dbReference>
<dbReference type="GO" id="GO:0071222">
    <property type="term" value="P:cellular response to lipopolysaccharide"/>
    <property type="evidence" value="ECO:0007669"/>
    <property type="project" value="TreeGrafter"/>
</dbReference>
<dbReference type="FunFam" id="2.60.40.10:FF:000142">
    <property type="entry name" value="V-set domain-containing T-cell activation inhibitor 1"/>
    <property type="match status" value="1"/>
</dbReference>
<comment type="subcellular location">
    <subcellularLocation>
        <location evidence="1">Cell membrane</location>
        <topology evidence="1">Single-pass type I membrane protein</topology>
    </subcellularLocation>
</comment>
<evidence type="ECO:0000256" key="4">
    <source>
        <dbReference type="ARBA" id="ARBA00022729"/>
    </source>
</evidence>
<evidence type="ECO:0000256" key="3">
    <source>
        <dbReference type="ARBA" id="ARBA00022692"/>
    </source>
</evidence>
<evidence type="ECO:0000256" key="12">
    <source>
        <dbReference type="SAM" id="Phobius"/>
    </source>
</evidence>
<dbReference type="SUPFAM" id="SSF48726">
    <property type="entry name" value="Immunoglobulin"/>
    <property type="match status" value="2"/>
</dbReference>
<feature type="compositionally biased region" description="Basic and acidic residues" evidence="11">
    <location>
        <begin position="376"/>
        <end position="397"/>
    </location>
</feature>